<dbReference type="GO" id="GO:0046872">
    <property type="term" value="F:metal ion binding"/>
    <property type="evidence" value="ECO:0007669"/>
    <property type="project" value="UniProtKB-KW"/>
</dbReference>
<organism evidence="29 30">
    <name type="scientific">Galemys pyrenaicus</name>
    <name type="common">Iberian desman</name>
    <name type="synonym">Pyrenean desman</name>
    <dbReference type="NCBI Taxonomy" id="202257"/>
    <lineage>
        <taxon>Eukaryota</taxon>
        <taxon>Metazoa</taxon>
        <taxon>Chordata</taxon>
        <taxon>Craniata</taxon>
        <taxon>Vertebrata</taxon>
        <taxon>Euteleostomi</taxon>
        <taxon>Mammalia</taxon>
        <taxon>Eutheria</taxon>
        <taxon>Laurasiatheria</taxon>
        <taxon>Eulipotyphla</taxon>
        <taxon>Talpidae</taxon>
        <taxon>Galemys</taxon>
    </lineage>
</organism>
<dbReference type="GO" id="GO:0008305">
    <property type="term" value="C:integrin complex"/>
    <property type="evidence" value="ECO:0007669"/>
    <property type="project" value="TreeGrafter"/>
</dbReference>
<dbReference type="Pfam" id="PF00362">
    <property type="entry name" value="Integrin_beta"/>
    <property type="match status" value="2"/>
</dbReference>
<dbReference type="FunFam" id="2.60.40.10:FF:000146">
    <property type="entry name" value="Integrin beta"/>
    <property type="match status" value="1"/>
</dbReference>
<evidence type="ECO:0000256" key="27">
    <source>
        <dbReference type="SAM" id="Phobius"/>
    </source>
</evidence>
<dbReference type="Pfam" id="PF03160">
    <property type="entry name" value="Calx-beta"/>
    <property type="match status" value="2"/>
</dbReference>
<dbReference type="SUPFAM" id="SSF53300">
    <property type="entry name" value="vWA-like"/>
    <property type="match status" value="1"/>
</dbReference>
<keyword evidence="10" id="KW-0732">Signal</keyword>
<dbReference type="InterPro" id="IPR040622">
    <property type="entry name" value="EGF_integrin_1"/>
</dbReference>
<feature type="region of interest" description="Disordered" evidence="26">
    <location>
        <begin position="1501"/>
        <end position="1520"/>
    </location>
</feature>
<evidence type="ECO:0000256" key="8">
    <source>
        <dbReference type="ARBA" id="ARBA00022692"/>
    </source>
</evidence>
<dbReference type="InterPro" id="IPR012896">
    <property type="entry name" value="Integrin_bsu_tail"/>
</dbReference>
<dbReference type="InterPro" id="IPR003961">
    <property type="entry name" value="FN3_dom"/>
</dbReference>
<dbReference type="OrthoDB" id="410592at2759"/>
<dbReference type="InterPro" id="IPR013783">
    <property type="entry name" value="Ig-like_fold"/>
</dbReference>
<proteinExistence type="inferred from homology"/>
<dbReference type="FunFam" id="2.10.25.10:FF:000212">
    <property type="entry name" value="Integrin beta"/>
    <property type="match status" value="1"/>
</dbReference>
<evidence type="ECO:0000256" key="2">
    <source>
        <dbReference type="ARBA" id="ARBA00004246"/>
    </source>
</evidence>
<keyword evidence="13" id="KW-0460">Magnesium</keyword>
<dbReference type="FunFam" id="2.60.40.10:FF:000424">
    <property type="entry name" value="Integrin beta"/>
    <property type="match status" value="1"/>
</dbReference>
<dbReference type="InterPro" id="IPR000742">
    <property type="entry name" value="EGF"/>
</dbReference>
<keyword evidence="18 27" id="KW-0472">Membrane</keyword>
<evidence type="ECO:0000256" key="26">
    <source>
        <dbReference type="SAM" id="MobiDB-lite"/>
    </source>
</evidence>
<name>A0A8J6A2Z5_GALPY</name>
<dbReference type="FunFam" id="3.30.1680.10:FF:000002">
    <property type="entry name" value="Integrin beta"/>
    <property type="match status" value="1"/>
</dbReference>
<feature type="region of interest" description="Disordered" evidence="26">
    <location>
        <begin position="1213"/>
        <end position="1272"/>
    </location>
</feature>
<evidence type="ECO:0000256" key="17">
    <source>
        <dbReference type="ARBA" id="ARBA00023037"/>
    </source>
</evidence>
<dbReference type="Gene3D" id="3.40.50.410">
    <property type="entry name" value="von Willebrand factor, type A domain"/>
    <property type="match status" value="1"/>
</dbReference>
<dbReference type="SUPFAM" id="SSF69687">
    <property type="entry name" value="Integrin beta tail domain"/>
    <property type="match status" value="1"/>
</dbReference>
<dbReference type="EMBL" id="JAGFMF010011935">
    <property type="protein sequence ID" value="KAG8509605.1"/>
    <property type="molecule type" value="Genomic_DNA"/>
</dbReference>
<dbReference type="GO" id="GO:0098609">
    <property type="term" value="P:cell-cell adhesion"/>
    <property type="evidence" value="ECO:0007669"/>
    <property type="project" value="TreeGrafter"/>
</dbReference>
<keyword evidence="9" id="KW-0479">Metal-binding</keyword>
<feature type="domain" description="Fibronectin type-III" evidence="28">
    <location>
        <begin position="1510"/>
        <end position="1599"/>
    </location>
</feature>
<dbReference type="Gene3D" id="2.60.40.10">
    <property type="entry name" value="Immunoglobulins"/>
    <property type="match status" value="4"/>
</dbReference>
<dbReference type="PRINTS" id="PR01186">
    <property type="entry name" value="INTEGRINB"/>
</dbReference>
<feature type="compositionally biased region" description="Polar residues" evidence="26">
    <location>
        <begin position="1371"/>
        <end position="1383"/>
    </location>
</feature>
<dbReference type="PANTHER" id="PTHR10082">
    <property type="entry name" value="INTEGRIN BETA SUBUNIT"/>
    <property type="match status" value="1"/>
</dbReference>
<evidence type="ECO:0000256" key="5">
    <source>
        <dbReference type="ARBA" id="ARBA00022475"/>
    </source>
</evidence>
<feature type="compositionally biased region" description="Polar residues" evidence="26">
    <location>
        <begin position="1501"/>
        <end position="1515"/>
    </location>
</feature>
<keyword evidence="17 25" id="KW-0401">Integrin</keyword>
<dbReference type="SMART" id="SM00187">
    <property type="entry name" value="INB"/>
    <property type="match status" value="1"/>
</dbReference>
<keyword evidence="14 25" id="KW-0130">Cell adhesion</keyword>
<keyword evidence="7" id="KW-0597">Phosphoprotein</keyword>
<dbReference type="Gene3D" id="2.10.25.10">
    <property type="entry name" value="Laminin"/>
    <property type="match status" value="3"/>
</dbReference>
<evidence type="ECO:0000256" key="20">
    <source>
        <dbReference type="ARBA" id="ARBA00023157"/>
    </source>
</evidence>
<dbReference type="GO" id="GO:0016477">
    <property type="term" value="P:cell migration"/>
    <property type="evidence" value="ECO:0007669"/>
    <property type="project" value="TreeGrafter"/>
</dbReference>
<dbReference type="PROSITE" id="PS50853">
    <property type="entry name" value="FN3"/>
    <property type="match status" value="4"/>
</dbReference>
<dbReference type="SUPFAM" id="SSF103575">
    <property type="entry name" value="Plexin repeat"/>
    <property type="match status" value="1"/>
</dbReference>
<dbReference type="Pfam" id="PF23105">
    <property type="entry name" value="EGF_integrin"/>
    <property type="match status" value="1"/>
</dbReference>
<evidence type="ECO:0000256" key="23">
    <source>
        <dbReference type="ARBA" id="ARBA00023288"/>
    </source>
</evidence>
<evidence type="ECO:0000256" key="21">
    <source>
        <dbReference type="ARBA" id="ARBA00023170"/>
    </source>
</evidence>
<evidence type="ECO:0000256" key="1">
    <source>
        <dbReference type="ARBA" id="ARBA00004193"/>
    </source>
</evidence>
<feature type="transmembrane region" description="Helical" evidence="27">
    <location>
        <begin position="947"/>
        <end position="969"/>
    </location>
</feature>
<dbReference type="FunFam" id="2.60.40.10:FF:000452">
    <property type="entry name" value="Integrin beta"/>
    <property type="match status" value="1"/>
</dbReference>
<comment type="similarity">
    <text evidence="4 25">Belongs to the integrin beta chain family.</text>
</comment>
<dbReference type="InterPro" id="IPR038081">
    <property type="entry name" value="CalX-like_sf"/>
</dbReference>
<evidence type="ECO:0000313" key="30">
    <source>
        <dbReference type="Proteomes" id="UP000700334"/>
    </source>
</evidence>
<evidence type="ECO:0000256" key="25">
    <source>
        <dbReference type="RuleBase" id="RU000633"/>
    </source>
</evidence>
<dbReference type="FunFam" id="2.60.40.1510:FF:000006">
    <property type="entry name" value="Integrin beta"/>
    <property type="match status" value="1"/>
</dbReference>
<evidence type="ECO:0000256" key="19">
    <source>
        <dbReference type="ARBA" id="ARBA00023139"/>
    </source>
</evidence>
<evidence type="ECO:0000256" key="4">
    <source>
        <dbReference type="ARBA" id="ARBA00007449"/>
    </source>
</evidence>
<sequence>MGVCWPRPAAEGPGVGEGSRAVKSRVASEGQVVITSRGLLPRGSCTCHRAHRRLESTVHVLAGPDRSHFLVLVMLGPSAHKCPDGWREVRAARRNATGLTHQRPRLPAARPIKRSPPAAARLRCSPRSGRSRLGGALQPEQPSRAQRGEAPARAKVRCCPPVAPRRPFQRRKRMVGPRPSPWTRLLLAALLSASFPGDTANRCKKAQVKSCTECIRVDKDCAYCTDETFRDRRCNTQAELLAAGCQLESVVVMESSFEITEVPEREAGERGARCSSDPPPRGPLLWVQDTRIDTTLRRSQMSPQGLRVRLRPGEEQHFELEVFEPQESPVDLYILMDFSNSMSDDLDNLKQMGQHLGTVGLAGRTGPGLARLGRLYPSPRERHPTQMLSKLTSDYTIGFGKFVDKVSVPQTDMRPEKLKEPWPNSDAPFSFKNVISLTEDVSEFRNKLQGERISGNLDAPEGGFDAILQAAVCTGDIGWRPDSTHLLVFSTESAFHYEADGANVLAGIMPRNDEMCHLDRQGSYTWYGRQDYPSVPTLVRLLAKHNIIPIFAVTNYSHSYYEKLRTYFPVSWVGLLQEDSSNIVDLLEEAFKGIRSNLGIWALESPRGLRTEVTSKMFQKTKTGSFHIRRGEVGTYQVQLRAAQDIDGTHICQLPREDRKGIIQLKPSFSDSLKMDVGIICDVCACERPPVISLQQKEEQSARCSFNGDFMCGHCMCNEGWSGKTCNCSTGSLSDLKPCLRENDEQACSGRGECQCGRCVCYGEGRYEGNFCEYDNFQCPRASGFLCNDRGRCSMGRCDCEPGWTGLSCDCPLSNATCIDSNGGICNGRGHCECGRCHCNQQSMYTDSICEINYSAIRLGLCEDLRSCVQCQAWGTGEKKGRKCEDCNFKVKMVDQLKKAEEVVEYCSFRDEDDDCTYSYTVEGDGTPGPNSTVLVHKNKDCPPGSFWWLIPLLIFLLLLLALLLLLCWKFCACCKTCLACLPCCNQGHMVGFKEDHYMLRESLMASDHLDTPMLRSGNLKGRDTVRWKITNNVQRPGFASHAASTNPSELVPYGLSLRLARLCTENLLKPDTRECDQLRREVEENVRPQKPCEAAGISARVQGDEYAQGREVQCLAVLGAEARGGGGHSFRAWIPWGEDRQEGQQGGTSTCPSTSRQDHTIVDTVLTAPRSAKQSLLKLTEKHVEQKSFHELKVAPGYYTLTADQGRRLSPLSVPHSWQGHAPAAGKATPRGWQGHAPRLARPRPAAGKATPRGWQGHTPAAGKATPTSDPALPPEARGMVEFQEGVELVDVRVPLFIRPEDDDEKQLLVEAIDVPMGTATLGRRLVNITIIKEQASGIVSFEQSEYLVSRGEQVARIPVTRRILDHGKSQVSYRTQDNTAQGRRASPSGHEGIMNVPTRVLCTPFTPGPAAGSSRVQDYVPLEGDLVFQPGETWKELQVKLLEMQEMDSLLKGRQTRRFYVQLHNPKFGTRLGQPHLATVIIGERDELDEIMNQMHLTSASPNSELGTPQNPNAKAAGSRKIHFNWLPPAGKPRGYRVKYWIQGDSESEAHLLDSKVPSVELTNLYPYCDYEMKVCAYGEQGEGPYSTLVSCRTHQEVPSEPGRLAFNVVSSTVTQLSWAEPAETNGEITAYEVCYGLVNDDNRPIGPMKKVLVDSPKKRTLLIENLRESQPYRYTVKARNGAGWGPEREAIINLATQPKRPMSIPIIPDIPIVDAQCGEDYENFLMYSDDVLRSPPGSQRPSVSDDTARHARAPLLRRAAGRANAALRCSQGCGWKSEPRRGEEPDLRRVTWRLPPELIPRLSVSSGRSSDGAEPSCGSPDLGAHPGAEAVGAPAGDEHLVNGRMDFGYPGSANSLQRLTVAGAAYGSHLSPHLSHRMLSTSSTLTRDYSSLTRTEYSSTLPRDTGTLGSRTLNNSRSAAGVTPSRLVFSALGPTSLKVSWQEPQCDRELQGYSVEYQLLSGGEVYQLSIPNPSQTSVVVEDLLPNHSYVFHVRAKSQDGWGPEREGVITIESQVHPQSPLCPLPGSAFTLSTPSAPGPLVFTALSPDSLQISWERPRRPDGDILGYLVTCERAQGAEPATTFMVEGDSPESRLTVPGLSENVPYKFKVQAKTTNGYGPEREGIITIESQEGGHFPQLGSHCGLFQCSLPGDYSTITTTHSSTTEPFLLDGLTLGSQRLEAAGSLTRHVTQEFVTRTMTSGTLNTQMDQHFFQT</sequence>
<evidence type="ECO:0000256" key="13">
    <source>
        <dbReference type="ARBA" id="ARBA00022842"/>
    </source>
</evidence>
<dbReference type="SMART" id="SM00423">
    <property type="entry name" value="PSI"/>
    <property type="match status" value="1"/>
</dbReference>
<feature type="domain" description="Fibronectin type-III" evidence="28">
    <location>
        <begin position="1603"/>
        <end position="1702"/>
    </location>
</feature>
<dbReference type="GO" id="GO:0033627">
    <property type="term" value="P:cell adhesion mediated by integrin"/>
    <property type="evidence" value="ECO:0007669"/>
    <property type="project" value="TreeGrafter"/>
</dbReference>
<dbReference type="SMART" id="SM01242">
    <property type="entry name" value="Integrin_B_tail"/>
    <property type="match status" value="1"/>
</dbReference>
<dbReference type="Pfam" id="PF23106">
    <property type="entry name" value="EGF_Teneurin"/>
    <property type="match status" value="1"/>
</dbReference>
<dbReference type="Proteomes" id="UP000700334">
    <property type="component" value="Unassembled WGS sequence"/>
</dbReference>
<dbReference type="InterPro" id="IPR057073">
    <property type="entry name" value="EGF_integrin_2"/>
</dbReference>
<feature type="compositionally biased region" description="Low complexity" evidence="26">
    <location>
        <begin position="1238"/>
        <end position="1248"/>
    </location>
</feature>
<dbReference type="FunFam" id="3.40.50.410:FF:000036">
    <property type="entry name" value="Integrin beta"/>
    <property type="match status" value="1"/>
</dbReference>
<feature type="region of interest" description="Disordered" evidence="26">
    <location>
        <begin position="262"/>
        <end position="283"/>
    </location>
</feature>
<evidence type="ECO:0000256" key="7">
    <source>
        <dbReference type="ARBA" id="ARBA00022553"/>
    </source>
</evidence>
<feature type="domain" description="Fibronectin type-III" evidence="28">
    <location>
        <begin position="2039"/>
        <end position="2135"/>
    </location>
</feature>
<keyword evidence="8 25" id="KW-0812">Transmembrane</keyword>
<keyword evidence="22" id="KW-0325">Glycoprotein</keyword>
<dbReference type="SMART" id="SM00237">
    <property type="entry name" value="Calx_beta"/>
    <property type="match status" value="1"/>
</dbReference>
<dbReference type="InterPro" id="IPR033760">
    <property type="entry name" value="Integrin_beta_N"/>
</dbReference>
<dbReference type="SUPFAM" id="SSF57196">
    <property type="entry name" value="EGF/Laminin"/>
    <property type="match status" value="2"/>
</dbReference>
<dbReference type="Gene3D" id="3.30.1680.10">
    <property type="entry name" value="ligand-binding face of the semaphorins, domain 2"/>
    <property type="match status" value="1"/>
</dbReference>
<feature type="domain" description="Fibronectin type-III" evidence="28">
    <location>
        <begin position="1926"/>
        <end position="2021"/>
    </location>
</feature>
<dbReference type="Pfam" id="PF07965">
    <property type="entry name" value="Integrin_B_tail"/>
    <property type="match status" value="1"/>
</dbReference>
<evidence type="ECO:0000256" key="6">
    <source>
        <dbReference type="ARBA" id="ARBA00022536"/>
    </source>
</evidence>
<evidence type="ECO:0000256" key="18">
    <source>
        <dbReference type="ARBA" id="ARBA00023136"/>
    </source>
</evidence>
<dbReference type="Pfam" id="PF17205">
    <property type="entry name" value="PSI_integrin"/>
    <property type="match status" value="1"/>
</dbReference>
<gene>
    <name evidence="29" type="ORF">J0S82_014797</name>
</gene>
<keyword evidence="30" id="KW-1185">Reference proteome</keyword>
<dbReference type="FunFam" id="4.10.1240.30:FF:000003">
    <property type="entry name" value="Integrin beta"/>
    <property type="match status" value="1"/>
</dbReference>
<dbReference type="InterPro" id="IPR016201">
    <property type="entry name" value="PSI"/>
</dbReference>
<dbReference type="Gene3D" id="2.60.40.2030">
    <property type="match status" value="1"/>
</dbReference>
<reference evidence="29" key="1">
    <citation type="journal article" date="2021" name="Evol. Appl.">
        <title>The genome of the Pyrenean desman and the effects of bottlenecks and inbreeding on the genomic landscape of an endangered species.</title>
        <authorList>
            <person name="Escoda L."/>
            <person name="Castresana J."/>
        </authorList>
    </citation>
    <scope>NUCLEOTIDE SEQUENCE</scope>
    <source>
        <strain evidence="29">IBE-C5619</strain>
    </source>
</reference>
<dbReference type="InterPro" id="IPR003644">
    <property type="entry name" value="Calx_beta"/>
</dbReference>
<evidence type="ECO:0000256" key="15">
    <source>
        <dbReference type="ARBA" id="ARBA00022949"/>
    </source>
</evidence>
<dbReference type="InterPro" id="IPR015812">
    <property type="entry name" value="Integrin_bsu"/>
</dbReference>
<dbReference type="FunFam" id="2.10.25.10:FF:000215">
    <property type="entry name" value="Integrin beta"/>
    <property type="match status" value="1"/>
</dbReference>
<dbReference type="Pfam" id="PF00041">
    <property type="entry name" value="fn3"/>
    <property type="match status" value="4"/>
</dbReference>
<keyword evidence="12" id="KW-0106">Calcium</keyword>
<dbReference type="SUPFAM" id="SSF49265">
    <property type="entry name" value="Fibronectin type III"/>
    <property type="match status" value="2"/>
</dbReference>
<keyword evidence="15" id="KW-0965">Cell junction</keyword>
<dbReference type="CDD" id="cd00063">
    <property type="entry name" value="FN3"/>
    <property type="match status" value="4"/>
</dbReference>
<dbReference type="GO" id="GO:0007160">
    <property type="term" value="P:cell-matrix adhesion"/>
    <property type="evidence" value="ECO:0007669"/>
    <property type="project" value="TreeGrafter"/>
</dbReference>
<dbReference type="InterPro" id="IPR036116">
    <property type="entry name" value="FN3_sf"/>
</dbReference>
<dbReference type="GO" id="GO:0005925">
    <property type="term" value="C:focal adhesion"/>
    <property type="evidence" value="ECO:0007669"/>
    <property type="project" value="UniProtKB-SubCell"/>
</dbReference>
<dbReference type="GO" id="GO:0007229">
    <property type="term" value="P:integrin-mediated signaling pathway"/>
    <property type="evidence" value="ECO:0007669"/>
    <property type="project" value="UniProtKB-KW"/>
</dbReference>
<dbReference type="InterPro" id="IPR002369">
    <property type="entry name" value="Integrin_bsu_VWA"/>
</dbReference>
<keyword evidence="16 27" id="KW-1133">Transmembrane helix</keyword>
<keyword evidence="5" id="KW-1003">Cell membrane</keyword>
<dbReference type="FunFam" id="2.10.25.10:FF:000287">
    <property type="entry name" value="Integrin beta"/>
    <property type="match status" value="1"/>
</dbReference>
<accession>A0A8J6A2Z5</accession>
<comment type="subcellular location">
    <subcellularLocation>
        <location evidence="2">Cell junction</location>
        <location evidence="2">Focal adhesion</location>
    </subcellularLocation>
    <subcellularLocation>
        <location evidence="24">Cell junction</location>
        <location evidence="24">Hemidesmosome</location>
    </subcellularLocation>
    <subcellularLocation>
        <location evidence="1">Cell membrane</location>
        <topology evidence="1">Lipid-anchor</topology>
    </subcellularLocation>
    <subcellularLocation>
        <location evidence="3 25">Cell membrane</location>
        <topology evidence="3 25">Single-pass type I membrane protein</topology>
    </subcellularLocation>
</comment>
<evidence type="ECO:0000256" key="11">
    <source>
        <dbReference type="ARBA" id="ARBA00022737"/>
    </source>
</evidence>
<dbReference type="Gene3D" id="4.10.1240.30">
    <property type="match status" value="1"/>
</dbReference>
<dbReference type="SMART" id="SM00060">
    <property type="entry name" value="FN3"/>
    <property type="match status" value="4"/>
</dbReference>
<feature type="region of interest" description="Disordered" evidence="26">
    <location>
        <begin position="1804"/>
        <end position="1838"/>
    </location>
</feature>
<comment type="caution">
    <text evidence="29">The sequence shown here is derived from an EMBL/GenBank/DDBJ whole genome shotgun (WGS) entry which is preliminary data.</text>
</comment>
<dbReference type="InterPro" id="IPR057243">
    <property type="entry name" value="Integrin_I-EGF_CS"/>
</dbReference>
<dbReference type="PANTHER" id="PTHR10082:SF42">
    <property type="entry name" value="INTEGRIN BETA-4"/>
    <property type="match status" value="1"/>
</dbReference>
<dbReference type="GO" id="GO:0030056">
    <property type="term" value="C:hemidesmosome"/>
    <property type="evidence" value="ECO:0007669"/>
    <property type="project" value="UniProtKB-SubCell"/>
</dbReference>
<dbReference type="GO" id="GO:0005178">
    <property type="term" value="F:integrin binding"/>
    <property type="evidence" value="ECO:0007669"/>
    <property type="project" value="TreeGrafter"/>
</dbReference>
<dbReference type="Pfam" id="PF18372">
    <property type="entry name" value="I-EGF_1"/>
    <property type="match status" value="1"/>
</dbReference>
<dbReference type="Gene3D" id="2.60.40.1510">
    <property type="entry name" value="ntegrin, alpha v. Chain A, domain 3"/>
    <property type="match status" value="1"/>
</dbReference>
<evidence type="ECO:0000256" key="14">
    <source>
        <dbReference type="ARBA" id="ARBA00022889"/>
    </source>
</evidence>
<dbReference type="InterPro" id="IPR036465">
    <property type="entry name" value="vWFA_dom_sf"/>
</dbReference>
<dbReference type="SUPFAM" id="SSF141072">
    <property type="entry name" value="CalX-like"/>
    <property type="match status" value="1"/>
</dbReference>
<feature type="compositionally biased region" description="Basic and acidic residues" evidence="26">
    <location>
        <begin position="262"/>
        <end position="272"/>
    </location>
</feature>
<keyword evidence="11" id="KW-0677">Repeat</keyword>
<dbReference type="PROSITE" id="PS00243">
    <property type="entry name" value="I_EGF_1"/>
    <property type="match status" value="2"/>
</dbReference>
<dbReference type="GO" id="GO:0009986">
    <property type="term" value="C:cell surface"/>
    <property type="evidence" value="ECO:0007669"/>
    <property type="project" value="TreeGrafter"/>
</dbReference>
<evidence type="ECO:0000256" key="24">
    <source>
        <dbReference type="ARBA" id="ARBA00060371"/>
    </source>
</evidence>
<dbReference type="InterPro" id="IPR036349">
    <property type="entry name" value="Integrin_bsu_tail_dom_sf"/>
</dbReference>
<keyword evidence="23" id="KW-0449">Lipoprotein</keyword>
<feature type="region of interest" description="Disordered" evidence="26">
    <location>
        <begin position="1371"/>
        <end position="1395"/>
    </location>
</feature>
<dbReference type="PROSITE" id="PS52047">
    <property type="entry name" value="I_EGF_2"/>
    <property type="match status" value="2"/>
</dbReference>
<evidence type="ECO:0000313" key="29">
    <source>
        <dbReference type="EMBL" id="KAG8509605.1"/>
    </source>
</evidence>
<keyword evidence="19" id="KW-0564">Palmitate</keyword>
<evidence type="ECO:0000256" key="3">
    <source>
        <dbReference type="ARBA" id="ARBA00004251"/>
    </source>
</evidence>
<evidence type="ECO:0000256" key="12">
    <source>
        <dbReference type="ARBA" id="ARBA00022837"/>
    </source>
</evidence>
<evidence type="ECO:0000256" key="16">
    <source>
        <dbReference type="ARBA" id="ARBA00022989"/>
    </source>
</evidence>
<keyword evidence="20" id="KW-1015">Disulfide bond</keyword>
<evidence type="ECO:0000256" key="9">
    <source>
        <dbReference type="ARBA" id="ARBA00022723"/>
    </source>
</evidence>
<keyword evidence="6" id="KW-0245">EGF-like domain</keyword>
<keyword evidence="21" id="KW-0675">Receptor</keyword>
<feature type="region of interest" description="Disordered" evidence="26">
    <location>
        <begin position="109"/>
        <end position="151"/>
    </location>
</feature>
<evidence type="ECO:0000256" key="10">
    <source>
        <dbReference type="ARBA" id="ARBA00022729"/>
    </source>
</evidence>
<feature type="region of interest" description="Disordered" evidence="26">
    <location>
        <begin position="1899"/>
        <end position="1920"/>
    </location>
</feature>
<protein>
    <recommendedName>
        <fullName evidence="25">Integrin beta</fullName>
    </recommendedName>
</protein>
<dbReference type="PROSITE" id="PS00022">
    <property type="entry name" value="EGF_1"/>
    <property type="match status" value="1"/>
</dbReference>
<evidence type="ECO:0000256" key="22">
    <source>
        <dbReference type="ARBA" id="ARBA00023180"/>
    </source>
</evidence>
<evidence type="ECO:0000259" key="28">
    <source>
        <dbReference type="PROSITE" id="PS50853"/>
    </source>
</evidence>